<evidence type="ECO:0000313" key="14">
    <source>
        <dbReference type="Proteomes" id="UP000034595"/>
    </source>
</evidence>
<dbReference type="Pfam" id="PF00905">
    <property type="entry name" value="Transpeptidase"/>
    <property type="match status" value="1"/>
</dbReference>
<gene>
    <name evidence="13" type="ORF">UW78_C0025G0004</name>
</gene>
<organism evidence="13 14">
    <name type="scientific">Candidatus Azambacteria bacterium GW2011_GWA1_44_9</name>
    <dbReference type="NCBI Taxonomy" id="1618610"/>
    <lineage>
        <taxon>Bacteria</taxon>
        <taxon>Candidatus Azamiibacteriota</taxon>
    </lineage>
</organism>
<dbReference type="SUPFAM" id="SSF56519">
    <property type="entry name" value="Penicillin binding protein dimerisation domain"/>
    <property type="match status" value="1"/>
</dbReference>
<dbReference type="PANTHER" id="PTHR30627:SF2">
    <property type="entry name" value="PEPTIDOGLYCAN D,D-TRANSPEPTIDASE MRDA"/>
    <property type="match status" value="1"/>
</dbReference>
<evidence type="ECO:0000256" key="1">
    <source>
        <dbReference type="ARBA" id="ARBA00004167"/>
    </source>
</evidence>
<feature type="domain" description="Penicillin-binding protein dimerisation" evidence="12">
    <location>
        <begin position="152"/>
        <end position="225"/>
    </location>
</feature>
<keyword evidence="6" id="KW-0573">Peptidoglycan synthesis</keyword>
<dbReference type="InterPro" id="IPR050515">
    <property type="entry name" value="Beta-lactam/transpept"/>
</dbReference>
<evidence type="ECO:0000256" key="10">
    <source>
        <dbReference type="SAM" id="Phobius"/>
    </source>
</evidence>
<dbReference type="GO" id="GO:0005886">
    <property type="term" value="C:plasma membrane"/>
    <property type="evidence" value="ECO:0007669"/>
    <property type="project" value="TreeGrafter"/>
</dbReference>
<dbReference type="EMBL" id="LCJQ01000025">
    <property type="protein sequence ID" value="KKT80779.1"/>
    <property type="molecule type" value="Genomic_DNA"/>
</dbReference>
<evidence type="ECO:0000256" key="6">
    <source>
        <dbReference type="ARBA" id="ARBA00022984"/>
    </source>
</evidence>
<dbReference type="Pfam" id="PF03717">
    <property type="entry name" value="PBP_dimer"/>
    <property type="match status" value="1"/>
</dbReference>
<dbReference type="Proteomes" id="UP000034595">
    <property type="component" value="Unassembled WGS sequence"/>
</dbReference>
<dbReference type="PATRIC" id="fig|1618610.3.peg.704"/>
<dbReference type="Gene3D" id="3.90.1310.10">
    <property type="entry name" value="Penicillin-binding protein 2a (Domain 2)"/>
    <property type="match status" value="1"/>
</dbReference>
<reference evidence="13 14" key="1">
    <citation type="journal article" date="2015" name="Nature">
        <title>rRNA introns, odd ribosomes, and small enigmatic genomes across a large radiation of phyla.</title>
        <authorList>
            <person name="Brown C.T."/>
            <person name="Hug L.A."/>
            <person name="Thomas B.C."/>
            <person name="Sharon I."/>
            <person name="Castelle C.J."/>
            <person name="Singh A."/>
            <person name="Wilkins M.J."/>
            <person name="Williams K.H."/>
            <person name="Banfield J.F."/>
        </authorList>
    </citation>
    <scope>NUCLEOTIDE SEQUENCE [LARGE SCALE GENOMIC DNA]</scope>
</reference>
<evidence type="ECO:0000256" key="4">
    <source>
        <dbReference type="ARBA" id="ARBA00022692"/>
    </source>
</evidence>
<dbReference type="AlphaFoldDB" id="A0A0G1N992"/>
<dbReference type="InterPro" id="IPR001460">
    <property type="entry name" value="PCN-bd_Tpept"/>
</dbReference>
<dbReference type="Gene3D" id="3.40.710.10">
    <property type="entry name" value="DD-peptidase/beta-lactamase superfamily"/>
    <property type="match status" value="1"/>
</dbReference>
<keyword evidence="7 10" id="KW-1133">Transmembrane helix</keyword>
<evidence type="ECO:0000256" key="2">
    <source>
        <dbReference type="ARBA" id="ARBA00004236"/>
    </source>
</evidence>
<protein>
    <submittedName>
        <fullName evidence="13">Penicillin-binding protein 2</fullName>
    </submittedName>
</protein>
<evidence type="ECO:0000256" key="3">
    <source>
        <dbReference type="ARBA" id="ARBA00022475"/>
    </source>
</evidence>
<proteinExistence type="predicted"/>
<evidence type="ECO:0000259" key="11">
    <source>
        <dbReference type="Pfam" id="PF00905"/>
    </source>
</evidence>
<dbReference type="SUPFAM" id="SSF56601">
    <property type="entry name" value="beta-lactamase/transpeptidase-like"/>
    <property type="match status" value="1"/>
</dbReference>
<name>A0A0G1N992_9BACT</name>
<dbReference type="GO" id="GO:0008658">
    <property type="term" value="F:penicillin binding"/>
    <property type="evidence" value="ECO:0007669"/>
    <property type="project" value="InterPro"/>
</dbReference>
<evidence type="ECO:0000313" key="13">
    <source>
        <dbReference type="EMBL" id="KKT80779.1"/>
    </source>
</evidence>
<evidence type="ECO:0000259" key="12">
    <source>
        <dbReference type="Pfam" id="PF03717"/>
    </source>
</evidence>
<evidence type="ECO:0000256" key="9">
    <source>
        <dbReference type="ARBA" id="ARBA00023316"/>
    </source>
</evidence>
<evidence type="ECO:0000256" key="8">
    <source>
        <dbReference type="ARBA" id="ARBA00023136"/>
    </source>
</evidence>
<dbReference type="InterPro" id="IPR036138">
    <property type="entry name" value="PBP_dimer_sf"/>
</dbReference>
<comment type="caution">
    <text evidence="13">The sequence shown here is derived from an EMBL/GenBank/DDBJ whole genome shotgun (WGS) entry which is preliminary data.</text>
</comment>
<dbReference type="InterPro" id="IPR012338">
    <property type="entry name" value="Beta-lactam/transpept-like"/>
</dbReference>
<feature type="domain" description="Penicillin-binding protein transpeptidase" evidence="11">
    <location>
        <begin position="266"/>
        <end position="580"/>
    </location>
</feature>
<evidence type="ECO:0000256" key="5">
    <source>
        <dbReference type="ARBA" id="ARBA00022960"/>
    </source>
</evidence>
<keyword evidence="8 10" id="KW-0472">Membrane</keyword>
<dbReference type="InterPro" id="IPR005311">
    <property type="entry name" value="PBP_dimer"/>
</dbReference>
<keyword evidence="4 10" id="KW-0812">Transmembrane</keyword>
<keyword evidence="9" id="KW-0961">Cell wall biogenesis/degradation</keyword>
<accession>A0A0G1N992</accession>
<dbReference type="PANTHER" id="PTHR30627">
    <property type="entry name" value="PEPTIDOGLYCAN D,D-TRANSPEPTIDASE"/>
    <property type="match status" value="1"/>
</dbReference>
<comment type="subcellular location">
    <subcellularLocation>
        <location evidence="2">Cell membrane</location>
    </subcellularLocation>
    <subcellularLocation>
        <location evidence="1">Membrane</location>
        <topology evidence="1">Single-pass membrane protein</topology>
    </subcellularLocation>
</comment>
<keyword evidence="3" id="KW-1003">Cell membrane</keyword>
<evidence type="ECO:0000256" key="7">
    <source>
        <dbReference type="ARBA" id="ARBA00022989"/>
    </source>
</evidence>
<keyword evidence="5" id="KW-0133">Cell shape</keyword>
<dbReference type="GO" id="GO:0071555">
    <property type="term" value="P:cell wall organization"/>
    <property type="evidence" value="ECO:0007669"/>
    <property type="project" value="TreeGrafter"/>
</dbReference>
<feature type="transmembrane region" description="Helical" evidence="10">
    <location>
        <begin position="53"/>
        <end position="76"/>
    </location>
</feature>
<sequence length="591" mass="64964">MGKMRIRSTSRKKMSLMGIDGSLWADSSRRWRDGDVEGVPNIADSISFFRLNIFYVCVVFVLLVFLARLFVLTIVAGDKNRQLAEGNRIRLVEVEAERGQIFDRYGRVLAISETYFVLKKGDSEREITFDEAQKLEDQGLAGEYFIGDEGKIERRVRRKYALGEAAAHVLGYTSVVQEEERANQVDLALTNARGRLGIEASYDQFLTGRVGKRLIEIDAVGSNVAVLGEKESVRGRNIHTTLDGDLQRVAYEALRKYARDSQSNRGAIVIANPNTGEVLGLVSFPSFDPMDIGRSVSNQDNPFFNRAVLGSYPPGSVFKINSALAGLESGQVDANWEVDDVGRFELGGQIFSNWYFNQYGKTDGLIKMERAIKRSNDVYFYRLGEKVGLDTLRQMAIKLGFGQKTGIDLPSEALGLVPDGVWKRVAIGDEWYLGDTMHLAIGQGYMLTTPVQVMGMTSYVASGKLTKPFIVNKIESGLDASEISIGLKIGGEGLAREDSLNLVRAGMVGACESGGTGAPFFRADYKIACKTGTAEEAGGKPHAWFTVYGPVGNPQIVMTVLVERGGEGSAVAAPVAKEVFDWWMVNRVNTR</sequence>